<comment type="caution">
    <text evidence="9">The sequence shown here is derived from an EMBL/GenBank/DDBJ whole genome shotgun (WGS) entry which is preliminary data.</text>
</comment>
<keyword evidence="2 6" id="KW-0819">tRNA processing</keyword>
<dbReference type="PANTHER" id="PTHR42714">
    <property type="entry name" value="TRNA MODIFICATION GTPASE GTPBP3"/>
    <property type="match status" value="1"/>
</dbReference>
<comment type="cofactor">
    <cofactor evidence="6">
        <name>K(+)</name>
        <dbReference type="ChEBI" id="CHEBI:29103"/>
    </cofactor>
    <text evidence="6">Binds 1 potassium ion per subunit.</text>
</comment>
<dbReference type="CDD" id="cd14858">
    <property type="entry name" value="TrmE_N"/>
    <property type="match status" value="1"/>
</dbReference>
<dbReference type="CDD" id="cd04164">
    <property type="entry name" value="trmE"/>
    <property type="match status" value="1"/>
</dbReference>
<comment type="subcellular location">
    <subcellularLocation>
        <location evidence="6">Cytoplasm</location>
    </subcellularLocation>
</comment>
<dbReference type="InterPro" id="IPR006073">
    <property type="entry name" value="GTP-bd"/>
</dbReference>
<evidence type="ECO:0000256" key="7">
    <source>
        <dbReference type="RuleBase" id="RU003313"/>
    </source>
</evidence>
<dbReference type="InterPro" id="IPR027368">
    <property type="entry name" value="MnmE_dom2"/>
</dbReference>
<dbReference type="Pfam" id="PF10396">
    <property type="entry name" value="TrmE_N"/>
    <property type="match status" value="1"/>
</dbReference>
<dbReference type="RefSeq" id="WP_307281470.1">
    <property type="nucleotide sequence ID" value="NZ_JAUSZT010000003.1"/>
</dbReference>
<dbReference type="Proteomes" id="UP001237780">
    <property type="component" value="Unassembled WGS sequence"/>
</dbReference>
<feature type="binding site" evidence="6">
    <location>
        <position position="81"/>
    </location>
    <ligand>
        <name>(6S)-5-formyl-5,6,7,8-tetrahydrofolate</name>
        <dbReference type="ChEBI" id="CHEBI:57457"/>
    </ligand>
</feature>
<feature type="binding site" evidence="6">
    <location>
        <position position="440"/>
    </location>
    <ligand>
        <name>(6S)-5-formyl-5,6,7,8-tetrahydrofolate</name>
        <dbReference type="ChEBI" id="CHEBI:57457"/>
    </ligand>
</feature>
<dbReference type="GO" id="GO:0016787">
    <property type="term" value="F:hydrolase activity"/>
    <property type="evidence" value="ECO:0007669"/>
    <property type="project" value="UniProtKB-KW"/>
</dbReference>
<keyword evidence="5 6" id="KW-0342">GTP-binding</keyword>
<dbReference type="SUPFAM" id="SSF116878">
    <property type="entry name" value="TrmE connector domain"/>
    <property type="match status" value="1"/>
</dbReference>
<dbReference type="InterPro" id="IPR004520">
    <property type="entry name" value="GTPase_MnmE"/>
</dbReference>
<evidence type="ECO:0000256" key="1">
    <source>
        <dbReference type="ARBA" id="ARBA00011043"/>
    </source>
</evidence>
<dbReference type="NCBIfam" id="NF003661">
    <property type="entry name" value="PRK05291.1-3"/>
    <property type="match status" value="1"/>
</dbReference>
<evidence type="ECO:0000256" key="6">
    <source>
        <dbReference type="HAMAP-Rule" id="MF_00379"/>
    </source>
</evidence>
<dbReference type="InterPro" id="IPR018948">
    <property type="entry name" value="GTP-bd_TrmE_N"/>
</dbReference>
<keyword evidence="4 6" id="KW-0630">Potassium</keyword>
<accession>A0ABU0S9R0</accession>
<dbReference type="Gene3D" id="1.20.120.430">
    <property type="entry name" value="tRNA modification GTPase MnmE domain 2"/>
    <property type="match status" value="1"/>
</dbReference>
<dbReference type="Pfam" id="PF01926">
    <property type="entry name" value="MMR_HSR1"/>
    <property type="match status" value="1"/>
</dbReference>
<feature type="binding site" evidence="6">
    <location>
        <position position="232"/>
    </location>
    <ligand>
        <name>Mg(2+)</name>
        <dbReference type="ChEBI" id="CHEBI:18420"/>
    </ligand>
</feature>
<keyword evidence="3 6" id="KW-0547">Nucleotide-binding</keyword>
<feature type="binding site" evidence="6">
    <location>
        <begin position="272"/>
        <end position="275"/>
    </location>
    <ligand>
        <name>GTP</name>
        <dbReference type="ChEBI" id="CHEBI:37565"/>
    </ligand>
</feature>
<dbReference type="InterPro" id="IPR005225">
    <property type="entry name" value="Small_GTP-bd"/>
</dbReference>
<sequence length="440" mass="47287">MYIFEDTIFALSSGRLPSGIAVIRISGSRTRFVVETICGSLTEPRLTKLSSFKNSDGDLIDRGLAVFFPAPHSFTGEDCAEFHLHGGKAVVDAMITALYGFDGCRMAEAGEFSRRAYANGKFDLTAAEGLADLIAAETDSQRRLALQISSGAQAQLYSGWRSELIRARALIEAELDFADESDVPGSVSDLVWEQMADLAGRITKHVGDGRRGAIVRDGYRVVIIGAPNAGKSSLLNILAGSDVAIVSDEPGTTRDLIEIKLDLSGITVLITDTAGIRNTTGAVEMMGIERALDRAHSADLILSVTDLSDPIPLDDVPLTKNVLRIGTKADLVTESEIGEYDLVISTRTNAGVDALLTLLSQKAEAAAGDISDPLPTRRRHMELLNEASIELRAAIEDIAAPLEVRAEYLRRASYSLGRITGDVDVEDILDVVFSQFCIGK</sequence>
<dbReference type="Pfam" id="PF12631">
    <property type="entry name" value="MnmE_helical"/>
    <property type="match status" value="1"/>
</dbReference>
<evidence type="ECO:0000256" key="5">
    <source>
        <dbReference type="ARBA" id="ARBA00023134"/>
    </source>
</evidence>
<organism evidence="9 10">
    <name type="scientific">Phyllobacterium ifriqiyense</name>
    <dbReference type="NCBI Taxonomy" id="314238"/>
    <lineage>
        <taxon>Bacteria</taxon>
        <taxon>Pseudomonadati</taxon>
        <taxon>Pseudomonadota</taxon>
        <taxon>Alphaproteobacteria</taxon>
        <taxon>Hyphomicrobiales</taxon>
        <taxon>Phyllobacteriaceae</taxon>
        <taxon>Phyllobacterium</taxon>
    </lineage>
</organism>
<dbReference type="Gene3D" id="3.30.1360.120">
    <property type="entry name" value="Probable tRNA modification gtpase trme, domain 1"/>
    <property type="match status" value="1"/>
</dbReference>
<name>A0ABU0S9R0_9HYPH</name>
<dbReference type="InterPro" id="IPR031168">
    <property type="entry name" value="G_TrmE"/>
</dbReference>
<dbReference type="NCBIfam" id="TIGR00450">
    <property type="entry name" value="mnmE_trmE_thdF"/>
    <property type="match status" value="1"/>
</dbReference>
<evidence type="ECO:0000256" key="2">
    <source>
        <dbReference type="ARBA" id="ARBA00022694"/>
    </source>
</evidence>
<feature type="binding site" evidence="6">
    <location>
        <position position="253"/>
    </location>
    <ligand>
        <name>Mg(2+)</name>
        <dbReference type="ChEBI" id="CHEBI:18420"/>
    </ligand>
</feature>
<dbReference type="EMBL" id="JAUSZT010000003">
    <property type="protein sequence ID" value="MDQ0997470.1"/>
    <property type="molecule type" value="Genomic_DNA"/>
</dbReference>
<comment type="function">
    <text evidence="6">Exhibits a very high intrinsic GTPase hydrolysis rate. Involved in the addition of a carboxymethylaminomethyl (cmnm) group at the wobble position (U34) of certain tRNAs, forming tRNA-cmnm(5)s(2)U34.</text>
</comment>
<dbReference type="PROSITE" id="PS51709">
    <property type="entry name" value="G_TRME"/>
    <property type="match status" value="1"/>
</dbReference>
<dbReference type="NCBIfam" id="TIGR00231">
    <property type="entry name" value="small_GTP"/>
    <property type="match status" value="1"/>
</dbReference>
<dbReference type="InterPro" id="IPR025867">
    <property type="entry name" value="MnmE_helical"/>
</dbReference>
<feature type="binding site" evidence="6">
    <location>
        <begin position="247"/>
        <end position="253"/>
    </location>
    <ligand>
        <name>GTP</name>
        <dbReference type="ChEBI" id="CHEBI:37565"/>
    </ligand>
</feature>
<feature type="binding site" evidence="6">
    <location>
        <position position="121"/>
    </location>
    <ligand>
        <name>(6S)-5-formyl-5,6,7,8-tetrahydrofolate</name>
        <dbReference type="ChEBI" id="CHEBI:57457"/>
    </ligand>
</feature>
<dbReference type="InterPro" id="IPR027417">
    <property type="entry name" value="P-loop_NTPase"/>
</dbReference>
<feature type="binding site" evidence="6">
    <location>
        <begin position="228"/>
        <end position="233"/>
    </location>
    <ligand>
        <name>GTP</name>
        <dbReference type="ChEBI" id="CHEBI:37565"/>
    </ligand>
</feature>
<dbReference type="Gene3D" id="3.40.50.300">
    <property type="entry name" value="P-loop containing nucleotide triphosphate hydrolases"/>
    <property type="match status" value="1"/>
</dbReference>
<reference evidence="9 10" key="1">
    <citation type="submission" date="2023-07" db="EMBL/GenBank/DDBJ databases">
        <title>Comparative genomics of wheat-associated soil bacteria to identify genetic determinants of phenazine resistance.</title>
        <authorList>
            <person name="Mouncey N."/>
        </authorList>
    </citation>
    <scope>NUCLEOTIDE SEQUENCE [LARGE SCALE GENOMIC DNA]</scope>
    <source>
        <strain evidence="9 10">W4I11</strain>
    </source>
</reference>
<keyword evidence="6" id="KW-0963">Cytoplasm</keyword>
<keyword evidence="10" id="KW-1185">Reference proteome</keyword>
<dbReference type="HAMAP" id="MF_00379">
    <property type="entry name" value="GTPase_MnmE"/>
    <property type="match status" value="1"/>
</dbReference>
<dbReference type="SUPFAM" id="SSF52540">
    <property type="entry name" value="P-loop containing nucleoside triphosphate hydrolases"/>
    <property type="match status" value="1"/>
</dbReference>
<evidence type="ECO:0000259" key="8">
    <source>
        <dbReference type="PROSITE" id="PS51709"/>
    </source>
</evidence>
<feature type="binding site" evidence="6">
    <location>
        <position position="24"/>
    </location>
    <ligand>
        <name>(6S)-5-formyl-5,6,7,8-tetrahydrofolate</name>
        <dbReference type="ChEBI" id="CHEBI:57457"/>
    </ligand>
</feature>
<comment type="subunit">
    <text evidence="6">Homodimer. Heterotetramer of two MnmE and two MnmG subunits.</text>
</comment>
<feature type="domain" description="TrmE-type G" evidence="8">
    <location>
        <begin position="218"/>
        <end position="364"/>
    </location>
</feature>
<proteinExistence type="inferred from homology"/>
<comment type="similarity">
    <text evidence="1 6 7">Belongs to the TRAFAC class TrmE-Era-EngA-EngB-Septin-like GTPase superfamily. TrmE GTPase family.</text>
</comment>
<dbReference type="PANTHER" id="PTHR42714:SF2">
    <property type="entry name" value="TRNA MODIFICATION GTPASE GTPBP3, MITOCHONDRIAL"/>
    <property type="match status" value="1"/>
</dbReference>
<keyword evidence="6 9" id="KW-0378">Hydrolase</keyword>
<dbReference type="EC" id="3.6.-.-" evidence="6"/>
<keyword evidence="6" id="KW-0479">Metal-binding</keyword>
<comment type="caution">
    <text evidence="6">Lacks conserved residue(s) required for the propagation of feature annotation.</text>
</comment>
<keyword evidence="6" id="KW-0460">Magnesium</keyword>
<dbReference type="PRINTS" id="PR00326">
    <property type="entry name" value="GTP1OBG"/>
</dbReference>
<evidence type="ECO:0000313" key="10">
    <source>
        <dbReference type="Proteomes" id="UP001237780"/>
    </source>
</evidence>
<gene>
    <name evidence="6" type="primary">mnmE</name>
    <name evidence="6" type="synonym">trmE</name>
    <name evidence="9" type="ORF">QFZ34_002652</name>
</gene>
<evidence type="ECO:0000313" key="9">
    <source>
        <dbReference type="EMBL" id="MDQ0997470.1"/>
    </source>
</evidence>
<evidence type="ECO:0000256" key="4">
    <source>
        <dbReference type="ARBA" id="ARBA00022958"/>
    </source>
</evidence>
<evidence type="ECO:0000256" key="3">
    <source>
        <dbReference type="ARBA" id="ARBA00022741"/>
    </source>
</evidence>
<protein>
    <recommendedName>
        <fullName evidence="6">tRNA modification GTPase MnmE</fullName>
        <ecNumber evidence="6">3.6.-.-</ecNumber>
    </recommendedName>
</protein>
<dbReference type="InterPro" id="IPR027266">
    <property type="entry name" value="TrmE/GcvT-like"/>
</dbReference>